<name>A0AAV2APC9_9ARAC</name>
<organism evidence="1 2">
    <name type="scientific">Larinioides sclopetarius</name>
    <dbReference type="NCBI Taxonomy" id="280406"/>
    <lineage>
        <taxon>Eukaryota</taxon>
        <taxon>Metazoa</taxon>
        <taxon>Ecdysozoa</taxon>
        <taxon>Arthropoda</taxon>
        <taxon>Chelicerata</taxon>
        <taxon>Arachnida</taxon>
        <taxon>Araneae</taxon>
        <taxon>Araneomorphae</taxon>
        <taxon>Entelegynae</taxon>
        <taxon>Araneoidea</taxon>
        <taxon>Araneidae</taxon>
        <taxon>Larinioides</taxon>
    </lineage>
</organism>
<evidence type="ECO:0000313" key="2">
    <source>
        <dbReference type="Proteomes" id="UP001497382"/>
    </source>
</evidence>
<proteinExistence type="predicted"/>
<comment type="caution">
    <text evidence="1">The sequence shown here is derived from an EMBL/GenBank/DDBJ whole genome shotgun (WGS) entry which is preliminary data.</text>
</comment>
<gene>
    <name evidence="1" type="ORF">LARSCL_LOCUS13492</name>
</gene>
<dbReference type="EMBL" id="CAXIEN010000187">
    <property type="protein sequence ID" value="CAL1285044.1"/>
    <property type="molecule type" value="Genomic_DNA"/>
</dbReference>
<accession>A0AAV2APC9</accession>
<dbReference type="Proteomes" id="UP001497382">
    <property type="component" value="Unassembled WGS sequence"/>
</dbReference>
<protein>
    <submittedName>
        <fullName evidence="1">Uncharacterized protein</fullName>
    </submittedName>
</protein>
<dbReference type="AlphaFoldDB" id="A0AAV2APC9"/>
<evidence type="ECO:0000313" key="1">
    <source>
        <dbReference type="EMBL" id="CAL1285044.1"/>
    </source>
</evidence>
<keyword evidence="2" id="KW-1185">Reference proteome</keyword>
<reference evidence="1 2" key="1">
    <citation type="submission" date="2024-04" db="EMBL/GenBank/DDBJ databases">
        <authorList>
            <person name="Rising A."/>
            <person name="Reimegard J."/>
            <person name="Sonavane S."/>
            <person name="Akerstrom W."/>
            <person name="Nylinder S."/>
            <person name="Hedman E."/>
            <person name="Kallberg Y."/>
        </authorList>
    </citation>
    <scope>NUCLEOTIDE SEQUENCE [LARGE SCALE GENOMIC DNA]</scope>
</reference>
<sequence length="71" mass="7814">MQRPKIYVSKKKPRDSRNCDVTLSALNGAPTICECDVTAESILSPAAEPVIGRRYHVLARAHVFASSEVRC</sequence>